<evidence type="ECO:0000313" key="1">
    <source>
        <dbReference type="EMBL" id="JAH53765.1"/>
    </source>
</evidence>
<organism evidence="1">
    <name type="scientific">Anguilla anguilla</name>
    <name type="common">European freshwater eel</name>
    <name type="synonym">Muraena anguilla</name>
    <dbReference type="NCBI Taxonomy" id="7936"/>
    <lineage>
        <taxon>Eukaryota</taxon>
        <taxon>Metazoa</taxon>
        <taxon>Chordata</taxon>
        <taxon>Craniata</taxon>
        <taxon>Vertebrata</taxon>
        <taxon>Euteleostomi</taxon>
        <taxon>Actinopterygii</taxon>
        <taxon>Neopterygii</taxon>
        <taxon>Teleostei</taxon>
        <taxon>Anguilliformes</taxon>
        <taxon>Anguillidae</taxon>
        <taxon>Anguilla</taxon>
    </lineage>
</organism>
<protein>
    <submittedName>
        <fullName evidence="1">Uncharacterized protein</fullName>
    </submittedName>
</protein>
<name>A0A0E9TLQ4_ANGAN</name>
<dbReference type="EMBL" id="GBXM01054812">
    <property type="protein sequence ID" value="JAH53765.1"/>
    <property type="molecule type" value="Transcribed_RNA"/>
</dbReference>
<reference evidence="1" key="1">
    <citation type="submission" date="2014-11" db="EMBL/GenBank/DDBJ databases">
        <authorList>
            <person name="Amaro Gonzalez C."/>
        </authorList>
    </citation>
    <scope>NUCLEOTIDE SEQUENCE</scope>
</reference>
<reference evidence="1" key="2">
    <citation type="journal article" date="2015" name="Fish Shellfish Immunol.">
        <title>Early steps in the European eel (Anguilla anguilla)-Vibrio vulnificus interaction in the gills: Role of the RtxA13 toxin.</title>
        <authorList>
            <person name="Callol A."/>
            <person name="Pajuelo D."/>
            <person name="Ebbesson L."/>
            <person name="Teles M."/>
            <person name="MacKenzie S."/>
            <person name="Amaro C."/>
        </authorList>
    </citation>
    <scope>NUCLEOTIDE SEQUENCE</scope>
</reference>
<sequence>MHILYYDVIPGPYNTIVFITKVTYLGGEIYSFMNRARSTF</sequence>
<proteinExistence type="predicted"/>
<accession>A0A0E9TLQ4</accession>
<dbReference type="AlphaFoldDB" id="A0A0E9TLQ4"/>